<keyword evidence="4 8" id="KW-0812">Transmembrane</keyword>
<keyword evidence="6 8" id="KW-1133">Transmembrane helix</keyword>
<proteinExistence type="inferred from homology"/>
<feature type="transmembrane region" description="Helical" evidence="8">
    <location>
        <begin position="66"/>
        <end position="83"/>
    </location>
</feature>
<evidence type="ECO:0000256" key="3">
    <source>
        <dbReference type="ARBA" id="ARBA00022679"/>
    </source>
</evidence>
<organism evidence="9 10">
    <name type="scientific">Schistosoma mekongi</name>
    <name type="common">Parasitic worm</name>
    <dbReference type="NCBI Taxonomy" id="38744"/>
    <lineage>
        <taxon>Eukaryota</taxon>
        <taxon>Metazoa</taxon>
        <taxon>Spiralia</taxon>
        <taxon>Lophotrochozoa</taxon>
        <taxon>Platyhelminthes</taxon>
        <taxon>Trematoda</taxon>
        <taxon>Digenea</taxon>
        <taxon>Strigeidida</taxon>
        <taxon>Schistosomatoidea</taxon>
        <taxon>Schistosomatidae</taxon>
        <taxon>Schistosoma</taxon>
    </lineage>
</organism>
<feature type="transmembrane region" description="Helical" evidence="8">
    <location>
        <begin position="281"/>
        <end position="301"/>
    </location>
</feature>
<evidence type="ECO:0000256" key="5">
    <source>
        <dbReference type="ARBA" id="ARBA00022824"/>
    </source>
</evidence>
<dbReference type="GO" id="GO:0000026">
    <property type="term" value="F:alpha-1,2-mannosyltransferase activity"/>
    <property type="evidence" value="ECO:0007669"/>
    <property type="project" value="TreeGrafter"/>
</dbReference>
<dbReference type="EC" id="2.4.1.-" evidence="8"/>
<keyword evidence="3" id="KW-0808">Transferase</keyword>
<evidence type="ECO:0000256" key="8">
    <source>
        <dbReference type="RuleBase" id="RU363075"/>
    </source>
</evidence>
<comment type="subcellular location">
    <subcellularLocation>
        <location evidence="1 8">Endoplasmic reticulum membrane</location>
        <topology evidence="1 8">Multi-pass membrane protein</topology>
    </subcellularLocation>
</comment>
<keyword evidence="2 8" id="KW-0328">Glycosyltransferase</keyword>
<protein>
    <recommendedName>
        <fullName evidence="8">Mannosyltransferase</fullName>
        <ecNumber evidence="8">2.4.1.-</ecNumber>
    </recommendedName>
</protein>
<keyword evidence="10" id="KW-1185">Reference proteome</keyword>
<evidence type="ECO:0000256" key="4">
    <source>
        <dbReference type="ARBA" id="ARBA00022692"/>
    </source>
</evidence>
<dbReference type="PANTHER" id="PTHR22760:SF4">
    <property type="entry name" value="GPI MANNOSYLTRANSFERASE 3"/>
    <property type="match status" value="1"/>
</dbReference>
<dbReference type="Pfam" id="PF03901">
    <property type="entry name" value="Glyco_transf_22"/>
    <property type="match status" value="1"/>
</dbReference>
<feature type="transmembrane region" description="Helical" evidence="8">
    <location>
        <begin position="420"/>
        <end position="440"/>
    </location>
</feature>
<dbReference type="EMBL" id="JALJAT010000001">
    <property type="protein sequence ID" value="KAK4476012.1"/>
    <property type="molecule type" value="Genomic_DNA"/>
</dbReference>
<reference evidence="9" key="2">
    <citation type="journal article" date="2023" name="Infect Dis Poverty">
        <title>Chromosome-scale genome of the human blood fluke Schistosoma mekongi and its implications for public health.</title>
        <authorList>
            <person name="Zhou M."/>
            <person name="Xu L."/>
            <person name="Xu D."/>
            <person name="Chen W."/>
            <person name="Khan J."/>
            <person name="Hu Y."/>
            <person name="Huang H."/>
            <person name="Wei H."/>
            <person name="Zhang Y."/>
            <person name="Chusongsang P."/>
            <person name="Tanasarnprasert K."/>
            <person name="Hu X."/>
            <person name="Limpanont Y."/>
            <person name="Lv Z."/>
        </authorList>
    </citation>
    <scope>NUCLEOTIDE SEQUENCE</scope>
    <source>
        <strain evidence="9">LV_2022a</strain>
    </source>
</reference>
<evidence type="ECO:0000256" key="7">
    <source>
        <dbReference type="ARBA" id="ARBA00023136"/>
    </source>
</evidence>
<comment type="similarity">
    <text evidence="8">Belongs to the glycosyltransferase 22 family.</text>
</comment>
<accession>A0AAE1ZLE8</accession>
<dbReference type="PANTHER" id="PTHR22760">
    <property type="entry name" value="GLYCOSYLTRANSFERASE"/>
    <property type="match status" value="1"/>
</dbReference>
<evidence type="ECO:0000256" key="1">
    <source>
        <dbReference type="ARBA" id="ARBA00004477"/>
    </source>
</evidence>
<sequence>MEVIFRDSSNLFICLFIFRFLNALLIQTSYVPDEYWQTIEVAHKWVFGYGSLTWEWQPRIALRNPIHPLLISLVYKIIAILGVDSQWMIMKSPQILHGCFAAIADLHLYKLTYQLSGFEIAKWTLFHQVCNWFTVYCATRSLSNCIEWCLYIIGLSYYPWNAVCQTNQQIIQFPISSCHDQSKWFIFIAVVCVLIRPTALIIWFPLCLWHIWKNCIVNSLSVNNNSRSLKEYQIHSKAKRFLGHFAYQIGIYLSIIVPCVAFSCILDRWTFNRWTVNQWNFIKFNFLFGGSGVYGVQPWHWYLSQGFIAMLLTQTPLVIIFIVMYFIFGPRLMRDLTVGEKTDYPKNSSNHLLRDPCGLCIVVMGWTILWYSLLPHKEFRFIFPLIPLANYFAGIISVWFIRKGFRLYSPKSQYIRRQCLIWFIISTHVPLALYVCLVHQRGGLDAIKFLNQQIIKSKLKNEIAVVNLMPCHTVPSIGYLHRNISFKQLSCDPDLTKLALGNYRHIDEADLFYENPRLWLENYYLSLATDADGHFQKPRFVFMFDQLIITHKSVQSLLISWNYQLCGRLFFSHILTHSQYGQSILFYCLEYI</sequence>
<feature type="transmembrane region" description="Helical" evidence="8">
    <location>
        <begin position="245"/>
        <end position="269"/>
    </location>
</feature>
<name>A0AAE1ZLE8_SCHME</name>
<feature type="transmembrane region" description="Helical" evidence="8">
    <location>
        <begin position="356"/>
        <end position="373"/>
    </location>
</feature>
<evidence type="ECO:0000313" key="9">
    <source>
        <dbReference type="EMBL" id="KAK4476012.1"/>
    </source>
</evidence>
<feature type="transmembrane region" description="Helical" evidence="8">
    <location>
        <begin position="12"/>
        <end position="30"/>
    </location>
</feature>
<dbReference type="GO" id="GO:0006506">
    <property type="term" value="P:GPI anchor biosynthetic process"/>
    <property type="evidence" value="ECO:0007669"/>
    <property type="project" value="TreeGrafter"/>
</dbReference>
<feature type="transmembrane region" description="Helical" evidence="8">
    <location>
        <begin position="184"/>
        <end position="212"/>
    </location>
</feature>
<dbReference type="Proteomes" id="UP001292079">
    <property type="component" value="Unassembled WGS sequence"/>
</dbReference>
<keyword evidence="5 8" id="KW-0256">Endoplasmic reticulum</keyword>
<keyword evidence="7 8" id="KW-0472">Membrane</keyword>
<feature type="transmembrane region" description="Helical" evidence="8">
    <location>
        <begin position="307"/>
        <end position="328"/>
    </location>
</feature>
<dbReference type="GO" id="GO:0005789">
    <property type="term" value="C:endoplasmic reticulum membrane"/>
    <property type="evidence" value="ECO:0007669"/>
    <property type="project" value="UniProtKB-SubCell"/>
</dbReference>
<reference evidence="9" key="1">
    <citation type="submission" date="2022-04" db="EMBL/GenBank/DDBJ databases">
        <authorList>
            <person name="Xu L."/>
            <person name="Lv Z."/>
        </authorList>
    </citation>
    <scope>NUCLEOTIDE SEQUENCE</scope>
    <source>
        <strain evidence="9">LV_2022a</strain>
    </source>
</reference>
<feature type="transmembrane region" description="Helical" evidence="8">
    <location>
        <begin position="379"/>
        <end position="400"/>
    </location>
</feature>
<evidence type="ECO:0000256" key="6">
    <source>
        <dbReference type="ARBA" id="ARBA00022989"/>
    </source>
</evidence>
<gene>
    <name evidence="9" type="ORF">MN116_001245</name>
</gene>
<dbReference type="InterPro" id="IPR005599">
    <property type="entry name" value="GPI_mannosylTrfase"/>
</dbReference>
<dbReference type="AlphaFoldDB" id="A0AAE1ZLE8"/>
<evidence type="ECO:0000313" key="10">
    <source>
        <dbReference type="Proteomes" id="UP001292079"/>
    </source>
</evidence>
<evidence type="ECO:0000256" key="2">
    <source>
        <dbReference type="ARBA" id="ARBA00022676"/>
    </source>
</evidence>
<comment type="caution">
    <text evidence="9">The sequence shown here is derived from an EMBL/GenBank/DDBJ whole genome shotgun (WGS) entry which is preliminary data.</text>
</comment>